<dbReference type="KEGG" id="pagb:AWM79_16740"/>
<keyword evidence="3 6" id="KW-0489">Methyltransferase</keyword>
<protein>
    <recommendedName>
        <fullName evidence="6">Ribosomal RNA small subunit methyltransferase H</fullName>
        <ecNumber evidence="6">2.1.1.199</ecNumber>
    </recommendedName>
    <alternativeName>
        <fullName evidence="6">16S rRNA m(4)C1402 methyltransferase</fullName>
    </alternativeName>
    <alternativeName>
        <fullName evidence="6">rRNA (cytosine-N(4)-)-methyltransferase RsmH</fullName>
    </alternativeName>
</protein>
<keyword evidence="4 6" id="KW-0808">Transferase</keyword>
<dbReference type="NCBIfam" id="TIGR00006">
    <property type="entry name" value="16S rRNA (cytosine(1402)-N(4))-methyltransferase RsmH"/>
    <property type="match status" value="1"/>
</dbReference>
<evidence type="ECO:0000313" key="7">
    <source>
        <dbReference type="EMBL" id="AMB86855.1"/>
    </source>
</evidence>
<gene>
    <name evidence="6" type="primary">rsmH</name>
    <name evidence="7" type="ORF">AWM79_16740</name>
</gene>
<keyword evidence="2 6" id="KW-0698">rRNA processing</keyword>
<dbReference type="HAMAP" id="MF_01007">
    <property type="entry name" value="16SrRNA_methyltr_H"/>
    <property type="match status" value="1"/>
</dbReference>
<comment type="subcellular location">
    <subcellularLocation>
        <location evidence="6">Cytoplasm</location>
    </subcellularLocation>
</comment>
<dbReference type="RefSeq" id="WP_060783318.1">
    <property type="nucleotide sequence ID" value="NZ_CP014135.1"/>
</dbReference>
<organism evidence="7 8">
    <name type="scientific">Pseudomonas agarici</name>
    <dbReference type="NCBI Taxonomy" id="46677"/>
    <lineage>
        <taxon>Bacteria</taxon>
        <taxon>Pseudomonadati</taxon>
        <taxon>Pseudomonadota</taxon>
        <taxon>Gammaproteobacteria</taxon>
        <taxon>Pseudomonadales</taxon>
        <taxon>Pseudomonadaceae</taxon>
        <taxon>Pseudomonas</taxon>
    </lineage>
</organism>
<dbReference type="Gene3D" id="3.40.50.150">
    <property type="entry name" value="Vaccinia Virus protein VP39"/>
    <property type="match status" value="1"/>
</dbReference>
<dbReference type="GO" id="GO:0071424">
    <property type="term" value="F:rRNA (cytosine-N4-)-methyltransferase activity"/>
    <property type="evidence" value="ECO:0007669"/>
    <property type="project" value="UniProtKB-UniRule"/>
</dbReference>
<evidence type="ECO:0000256" key="6">
    <source>
        <dbReference type="HAMAP-Rule" id="MF_01007"/>
    </source>
</evidence>
<dbReference type="GO" id="GO:0005737">
    <property type="term" value="C:cytoplasm"/>
    <property type="evidence" value="ECO:0007669"/>
    <property type="project" value="UniProtKB-SubCell"/>
</dbReference>
<dbReference type="InterPro" id="IPR002903">
    <property type="entry name" value="RsmH"/>
</dbReference>
<feature type="binding site" evidence="6">
    <location>
        <begin position="37"/>
        <end position="39"/>
    </location>
    <ligand>
        <name>S-adenosyl-L-methionine</name>
        <dbReference type="ChEBI" id="CHEBI:59789"/>
    </ligand>
</feature>
<feature type="binding site" evidence="6">
    <location>
        <position position="105"/>
    </location>
    <ligand>
        <name>S-adenosyl-L-methionine</name>
        <dbReference type="ChEBI" id="CHEBI:59789"/>
    </ligand>
</feature>
<name>A0A0X1T439_PSEAA</name>
<dbReference type="Proteomes" id="UP000063229">
    <property type="component" value="Chromosome"/>
</dbReference>
<dbReference type="STRING" id="46677.AWM79_16740"/>
<dbReference type="Gene3D" id="1.10.150.170">
    <property type="entry name" value="Putative methyltransferase TM0872, insert domain"/>
    <property type="match status" value="1"/>
</dbReference>
<dbReference type="EC" id="2.1.1.199" evidence="6"/>
<proteinExistence type="inferred from homology"/>
<evidence type="ECO:0000256" key="4">
    <source>
        <dbReference type="ARBA" id="ARBA00022679"/>
    </source>
</evidence>
<comment type="function">
    <text evidence="6">Specifically methylates the N4 position of cytidine in position 1402 (C1402) of 16S rRNA.</text>
</comment>
<dbReference type="EMBL" id="CP014135">
    <property type="protein sequence ID" value="AMB86855.1"/>
    <property type="molecule type" value="Genomic_DNA"/>
</dbReference>
<dbReference type="GO" id="GO:0070475">
    <property type="term" value="P:rRNA base methylation"/>
    <property type="evidence" value="ECO:0007669"/>
    <property type="project" value="UniProtKB-UniRule"/>
</dbReference>
<dbReference type="PIRSF" id="PIRSF004486">
    <property type="entry name" value="MraW"/>
    <property type="match status" value="1"/>
</dbReference>
<dbReference type="Pfam" id="PF01795">
    <property type="entry name" value="Methyltransf_5"/>
    <property type="match status" value="1"/>
</dbReference>
<dbReference type="InterPro" id="IPR023397">
    <property type="entry name" value="SAM-dep_MeTrfase_MraW_recog"/>
</dbReference>
<comment type="similarity">
    <text evidence="1 6">Belongs to the methyltransferase superfamily. RsmH family.</text>
</comment>
<sequence>MTIDSSYNHITVLLDEAVEALAVRPDGCYLDGTFGRGGHSRRILGKLGSAGRLLGFDKDPQAIATGQALAAEDGRFVVVQRSFAELGSEIVERNMAGKINGILLDLGVSSPQLDDPQRGFSFMNDGPLDMRMDPSRGVSAAEFIATAPVDEIARVFKEYGEERFSGRMARAVVERREIKPFERTADLAEVLKVANPAWEKGKNPATRAFQGLRIHVNNELGDLETGLDAALDALEVGGRLVVISFHSLEDRIVKLFMRRLVKGEDDHLPRNLPVRHQAFEPRIKVHGKAQFASEAELKINPRARSAVMRVAEKLR</sequence>
<dbReference type="AlphaFoldDB" id="A0A0X1T439"/>
<dbReference type="InterPro" id="IPR029063">
    <property type="entry name" value="SAM-dependent_MTases_sf"/>
</dbReference>
<dbReference type="SUPFAM" id="SSF53335">
    <property type="entry name" value="S-adenosyl-L-methionine-dependent methyltransferases"/>
    <property type="match status" value="1"/>
</dbReference>
<evidence type="ECO:0000256" key="1">
    <source>
        <dbReference type="ARBA" id="ARBA00010396"/>
    </source>
</evidence>
<evidence type="ECO:0000256" key="2">
    <source>
        <dbReference type="ARBA" id="ARBA00022552"/>
    </source>
</evidence>
<dbReference type="PANTHER" id="PTHR11265:SF0">
    <property type="entry name" value="12S RRNA N4-METHYLCYTIDINE METHYLTRANSFERASE"/>
    <property type="match status" value="1"/>
</dbReference>
<evidence type="ECO:0000256" key="3">
    <source>
        <dbReference type="ARBA" id="ARBA00022603"/>
    </source>
</evidence>
<keyword evidence="5 6" id="KW-0949">S-adenosyl-L-methionine</keyword>
<keyword evidence="6" id="KW-0963">Cytoplasm</keyword>
<reference evidence="7 8" key="1">
    <citation type="submission" date="2016-01" db="EMBL/GenBank/DDBJ databases">
        <authorList>
            <person name="McClelland M."/>
            <person name="Jain A."/>
            <person name="Saraogi P."/>
            <person name="Mendelson R."/>
            <person name="Westerman R."/>
            <person name="SanMiguel P."/>
            <person name="Csonka L."/>
        </authorList>
    </citation>
    <scope>NUCLEOTIDE SEQUENCE [LARGE SCALE GENOMIC DNA]</scope>
    <source>
        <strain evidence="7 8">NCPPB 2472</strain>
    </source>
</reference>
<feature type="binding site" evidence="6">
    <location>
        <position position="112"/>
    </location>
    <ligand>
        <name>S-adenosyl-L-methionine</name>
        <dbReference type="ChEBI" id="CHEBI:59789"/>
    </ligand>
</feature>
<comment type="catalytic activity">
    <reaction evidence="6">
        <text>cytidine(1402) in 16S rRNA + S-adenosyl-L-methionine = N(4)-methylcytidine(1402) in 16S rRNA + S-adenosyl-L-homocysteine + H(+)</text>
        <dbReference type="Rhea" id="RHEA:42928"/>
        <dbReference type="Rhea" id="RHEA-COMP:10286"/>
        <dbReference type="Rhea" id="RHEA-COMP:10287"/>
        <dbReference type="ChEBI" id="CHEBI:15378"/>
        <dbReference type="ChEBI" id="CHEBI:57856"/>
        <dbReference type="ChEBI" id="CHEBI:59789"/>
        <dbReference type="ChEBI" id="CHEBI:74506"/>
        <dbReference type="ChEBI" id="CHEBI:82748"/>
        <dbReference type="EC" id="2.1.1.199"/>
    </reaction>
</comment>
<accession>A0A0X1T439</accession>
<keyword evidence="8" id="KW-1185">Reference proteome</keyword>
<feature type="binding site" evidence="6">
    <location>
        <position position="57"/>
    </location>
    <ligand>
        <name>S-adenosyl-L-methionine</name>
        <dbReference type="ChEBI" id="CHEBI:59789"/>
    </ligand>
</feature>
<evidence type="ECO:0000256" key="5">
    <source>
        <dbReference type="ARBA" id="ARBA00022691"/>
    </source>
</evidence>
<dbReference type="PANTHER" id="PTHR11265">
    <property type="entry name" value="S-ADENOSYL-METHYLTRANSFERASE MRAW"/>
    <property type="match status" value="1"/>
</dbReference>
<evidence type="ECO:0000313" key="8">
    <source>
        <dbReference type="Proteomes" id="UP000063229"/>
    </source>
</evidence>
<feature type="binding site" evidence="6">
    <location>
        <position position="83"/>
    </location>
    <ligand>
        <name>S-adenosyl-L-methionine</name>
        <dbReference type="ChEBI" id="CHEBI:59789"/>
    </ligand>
</feature>
<dbReference type="SUPFAM" id="SSF81799">
    <property type="entry name" value="Putative methyltransferase TM0872, insert domain"/>
    <property type="match status" value="1"/>
</dbReference>